<accession>A0A4C1TE00</accession>
<proteinExistence type="predicted"/>
<feature type="compositionally biased region" description="Basic residues" evidence="1">
    <location>
        <begin position="97"/>
        <end position="115"/>
    </location>
</feature>
<feature type="region of interest" description="Disordered" evidence="1">
    <location>
        <begin position="87"/>
        <end position="115"/>
    </location>
</feature>
<comment type="caution">
    <text evidence="2">The sequence shown here is derived from an EMBL/GenBank/DDBJ whole genome shotgun (WGS) entry which is preliminary data.</text>
</comment>
<protein>
    <submittedName>
        <fullName evidence="2">Uncharacterized protein</fullName>
    </submittedName>
</protein>
<dbReference type="EMBL" id="BGZK01000047">
    <property type="protein sequence ID" value="GBP11800.1"/>
    <property type="molecule type" value="Genomic_DNA"/>
</dbReference>
<evidence type="ECO:0000313" key="2">
    <source>
        <dbReference type="EMBL" id="GBP11800.1"/>
    </source>
</evidence>
<keyword evidence="3" id="KW-1185">Reference proteome</keyword>
<evidence type="ECO:0000313" key="3">
    <source>
        <dbReference type="Proteomes" id="UP000299102"/>
    </source>
</evidence>
<organism evidence="2 3">
    <name type="scientific">Eumeta variegata</name>
    <name type="common">Bagworm moth</name>
    <name type="synonym">Eumeta japonica</name>
    <dbReference type="NCBI Taxonomy" id="151549"/>
    <lineage>
        <taxon>Eukaryota</taxon>
        <taxon>Metazoa</taxon>
        <taxon>Ecdysozoa</taxon>
        <taxon>Arthropoda</taxon>
        <taxon>Hexapoda</taxon>
        <taxon>Insecta</taxon>
        <taxon>Pterygota</taxon>
        <taxon>Neoptera</taxon>
        <taxon>Endopterygota</taxon>
        <taxon>Lepidoptera</taxon>
        <taxon>Glossata</taxon>
        <taxon>Ditrysia</taxon>
        <taxon>Tineoidea</taxon>
        <taxon>Psychidae</taxon>
        <taxon>Oiketicinae</taxon>
        <taxon>Eumeta</taxon>
    </lineage>
</organism>
<name>A0A4C1TE00_EUMVA</name>
<dbReference type="Proteomes" id="UP000299102">
    <property type="component" value="Unassembled WGS sequence"/>
</dbReference>
<dbReference type="AlphaFoldDB" id="A0A4C1TE00"/>
<gene>
    <name evidence="2" type="ORF">EVAR_77885_1</name>
</gene>
<reference evidence="2 3" key="1">
    <citation type="journal article" date="2019" name="Commun. Biol.">
        <title>The bagworm genome reveals a unique fibroin gene that provides high tensile strength.</title>
        <authorList>
            <person name="Kono N."/>
            <person name="Nakamura H."/>
            <person name="Ohtoshi R."/>
            <person name="Tomita M."/>
            <person name="Numata K."/>
            <person name="Arakawa K."/>
        </authorList>
    </citation>
    <scope>NUCLEOTIDE SEQUENCE [LARGE SCALE GENOMIC DNA]</scope>
</reference>
<evidence type="ECO:0000256" key="1">
    <source>
        <dbReference type="SAM" id="MobiDB-lite"/>
    </source>
</evidence>
<sequence>MDSECVRLALNAQRIIYLAVSADVRVSHPRSTTISLKSVLERQDLSARPTPMLAPRSNVDDVIHGLRAAFTGDPSEAAITTGVNAGRRVRVPSGGRGRGRGGRRSISPRRLRIAP</sequence>